<dbReference type="Proteomes" id="UP000292373">
    <property type="component" value="Unassembled WGS sequence"/>
</dbReference>
<evidence type="ECO:0000256" key="8">
    <source>
        <dbReference type="SAM" id="Phobius"/>
    </source>
</evidence>
<evidence type="ECO:0000256" key="5">
    <source>
        <dbReference type="ARBA" id="ARBA00022989"/>
    </source>
</evidence>
<feature type="transmembrane region" description="Helical" evidence="8">
    <location>
        <begin position="179"/>
        <end position="198"/>
    </location>
</feature>
<evidence type="ECO:0000256" key="2">
    <source>
        <dbReference type="ARBA" id="ARBA00010792"/>
    </source>
</evidence>
<dbReference type="EMBL" id="SDMQ01000001">
    <property type="protein sequence ID" value="TBT88447.1"/>
    <property type="molecule type" value="Genomic_DNA"/>
</dbReference>
<dbReference type="PANTHER" id="PTHR42709:SF6">
    <property type="entry name" value="UNDECAPRENYL PHOSPHATE TRANSPORTER A"/>
    <property type="match status" value="1"/>
</dbReference>
<gene>
    <name evidence="9" type="ORF">ET989_00350</name>
</gene>
<reference evidence="9 10" key="1">
    <citation type="submission" date="2019-01" db="EMBL/GenBank/DDBJ databases">
        <title>Lactibacter flavus gen. nov., sp. nov., a novel bacterium of the family Propionibacteriaceae isolated from raw milk and dairy products.</title>
        <authorList>
            <person name="Huptas C."/>
            <person name="Wenning M."/>
            <person name="Breitenwieser F."/>
            <person name="Doll E."/>
            <person name="Von Neubeck M."/>
            <person name="Busse H.-J."/>
            <person name="Scherer S."/>
        </authorList>
    </citation>
    <scope>NUCLEOTIDE SEQUENCE [LARGE SCALE GENOMIC DNA]</scope>
    <source>
        <strain evidence="9 10">KCTC 33808</strain>
    </source>
</reference>
<feature type="transmembrane region" description="Helical" evidence="8">
    <location>
        <begin position="218"/>
        <end position="236"/>
    </location>
</feature>
<dbReference type="InterPro" id="IPR051311">
    <property type="entry name" value="DedA_domain"/>
</dbReference>
<evidence type="ECO:0000256" key="1">
    <source>
        <dbReference type="ARBA" id="ARBA00004651"/>
    </source>
</evidence>
<organism evidence="9 10">
    <name type="scientific">Propioniciclava sinopodophylli</name>
    <dbReference type="NCBI Taxonomy" id="1837344"/>
    <lineage>
        <taxon>Bacteria</taxon>
        <taxon>Bacillati</taxon>
        <taxon>Actinomycetota</taxon>
        <taxon>Actinomycetes</taxon>
        <taxon>Propionibacteriales</taxon>
        <taxon>Propionibacteriaceae</taxon>
        <taxon>Propioniciclava</taxon>
    </lineage>
</organism>
<keyword evidence="10" id="KW-1185">Reference proteome</keyword>
<comment type="similarity">
    <text evidence="2">Belongs to the DedA family.</text>
</comment>
<comment type="subcellular location">
    <subcellularLocation>
        <location evidence="1">Cell membrane</location>
        <topology evidence="1">Multi-pass membrane protein</topology>
    </subcellularLocation>
</comment>
<protein>
    <submittedName>
        <fullName evidence="9">DedA family protein</fullName>
    </submittedName>
</protein>
<name>A0A4Q9KI31_9ACTN</name>
<evidence type="ECO:0000313" key="10">
    <source>
        <dbReference type="Proteomes" id="UP000292373"/>
    </source>
</evidence>
<feature type="region of interest" description="Disordered" evidence="7">
    <location>
        <begin position="1"/>
        <end position="23"/>
    </location>
</feature>
<feature type="transmembrane region" description="Helical" evidence="8">
    <location>
        <begin position="40"/>
        <end position="59"/>
    </location>
</feature>
<accession>A0A4Q9KI31</accession>
<feature type="transmembrane region" description="Helical" evidence="8">
    <location>
        <begin position="96"/>
        <end position="115"/>
    </location>
</feature>
<evidence type="ECO:0000313" key="9">
    <source>
        <dbReference type="EMBL" id="TBT88447.1"/>
    </source>
</evidence>
<dbReference type="PANTHER" id="PTHR42709">
    <property type="entry name" value="ALKALINE PHOSPHATASE LIKE PROTEIN"/>
    <property type="match status" value="1"/>
</dbReference>
<keyword evidence="6 8" id="KW-0472">Membrane</keyword>
<feature type="transmembrane region" description="Helical" evidence="8">
    <location>
        <begin position="152"/>
        <end position="172"/>
    </location>
</feature>
<evidence type="ECO:0000256" key="4">
    <source>
        <dbReference type="ARBA" id="ARBA00022692"/>
    </source>
</evidence>
<dbReference type="RefSeq" id="WP_131166578.1">
    <property type="nucleotide sequence ID" value="NZ_SDMQ01000001.1"/>
</dbReference>
<sequence length="250" mass="27829">MTSQPAPDAPDDAGASASAEPEWWDNPALPWRHKPERADILCMSAMSIVAIYSLVMLPLRPVILGLAPHVLGSLGYRTGLVLVGALAAVGDRWWPLVLVLGSLMAIKFDWVYWWAGRLWGRNIMNVWAANKSPRTQRRWEKMWDGARRFETLAIFVTFLPVPLPAGVIYAALGAAGTKLWKFLTVGFLSALVTTAGYMALGYWIGELAVQAVDTYGRYLWYVSIAILVGMLAVFWYRQKKADAAVSTRER</sequence>
<dbReference type="AlphaFoldDB" id="A0A4Q9KI31"/>
<dbReference type="OrthoDB" id="3727474at2"/>
<evidence type="ECO:0000256" key="7">
    <source>
        <dbReference type="SAM" id="MobiDB-lite"/>
    </source>
</evidence>
<proteinExistence type="inferred from homology"/>
<comment type="caution">
    <text evidence="9">The sequence shown here is derived from an EMBL/GenBank/DDBJ whole genome shotgun (WGS) entry which is preliminary data.</text>
</comment>
<evidence type="ECO:0000256" key="3">
    <source>
        <dbReference type="ARBA" id="ARBA00022475"/>
    </source>
</evidence>
<evidence type="ECO:0000256" key="6">
    <source>
        <dbReference type="ARBA" id="ARBA00023136"/>
    </source>
</evidence>
<keyword evidence="5 8" id="KW-1133">Transmembrane helix</keyword>
<keyword evidence="4 8" id="KW-0812">Transmembrane</keyword>
<feature type="transmembrane region" description="Helical" evidence="8">
    <location>
        <begin position="71"/>
        <end position="89"/>
    </location>
</feature>
<keyword evidence="3" id="KW-1003">Cell membrane</keyword>
<dbReference type="GO" id="GO:0005886">
    <property type="term" value="C:plasma membrane"/>
    <property type="evidence" value="ECO:0007669"/>
    <property type="project" value="UniProtKB-SubCell"/>
</dbReference>
<feature type="compositionally biased region" description="Low complexity" evidence="7">
    <location>
        <begin position="1"/>
        <end position="19"/>
    </location>
</feature>